<dbReference type="Proteomes" id="UP001215503">
    <property type="component" value="Unassembled WGS sequence"/>
</dbReference>
<organism evidence="7 8">
    <name type="scientific">Aquibaculum arenosum</name>
    <dbReference type="NCBI Taxonomy" id="3032591"/>
    <lineage>
        <taxon>Bacteria</taxon>
        <taxon>Pseudomonadati</taxon>
        <taxon>Pseudomonadota</taxon>
        <taxon>Alphaproteobacteria</taxon>
        <taxon>Rhodospirillales</taxon>
        <taxon>Rhodovibrionaceae</taxon>
        <taxon>Aquibaculum</taxon>
    </lineage>
</organism>
<keyword evidence="8" id="KW-1185">Reference proteome</keyword>
<keyword evidence="6" id="KW-0814">Transposable element</keyword>
<keyword evidence="4 6" id="KW-0238">DNA-binding</keyword>
<evidence type="ECO:0000313" key="8">
    <source>
        <dbReference type="Proteomes" id="UP001215503"/>
    </source>
</evidence>
<accession>A0ABT5YRD3</accession>
<dbReference type="PANTHER" id="PTHR33217:SF7">
    <property type="entry name" value="TRANSPOSASE FOR INSERTION SEQUENCE ELEMENT IS1081"/>
    <property type="match status" value="1"/>
</dbReference>
<evidence type="ECO:0000256" key="1">
    <source>
        <dbReference type="ARBA" id="ARBA00002190"/>
    </source>
</evidence>
<keyword evidence="5 6" id="KW-0233">DNA recombination</keyword>
<comment type="similarity">
    <text evidence="2 6">Belongs to the transposase mutator family.</text>
</comment>
<name>A0ABT5YRD3_9PROT</name>
<evidence type="ECO:0000256" key="4">
    <source>
        <dbReference type="ARBA" id="ARBA00023125"/>
    </source>
</evidence>
<sequence length="403" mass="46821">MTRIERKSDKVALKELLGADEDYLRTLVAAVVETTLEAEMAAALGAEKGERTQERLGYRSGYYRRSLVTRVGTLELRVPQDREGLFSTRLFERYQRSEKALVGALAEMYVQGVSTRKVKAITEELCGHSFSASAISQINKRLDKELAAFAARRLSEPYPYLILDARYERVREAGVISSQAVQIAIGVDWEGRRNVLAVELANRESRSSWKDFLLGLRERGLHGVEFVVSDDHPGLVAAIREVLPEAAWQRCYVHFLRNALDYVPRKVDDDCLQELRWFYDRRELSEVRQDLARWLTKWQAKYPKLTDWVEAHIEDTLTYYRLPQQHHKHMKSTNMLERLNQELKRRTHVVRIFPSSESCLRLIRALAVETHENWLEGTRYLNMAHLIEHKKEARRQIEQADAA</sequence>
<protein>
    <recommendedName>
        <fullName evidence="6">Mutator family transposase</fullName>
    </recommendedName>
</protein>
<proteinExistence type="inferred from homology"/>
<evidence type="ECO:0000313" key="7">
    <source>
        <dbReference type="EMBL" id="MDF2097536.1"/>
    </source>
</evidence>
<dbReference type="RefSeq" id="WP_275824363.1">
    <property type="nucleotide sequence ID" value="NZ_JARHUD010000026.1"/>
</dbReference>
<dbReference type="PANTHER" id="PTHR33217">
    <property type="entry name" value="TRANSPOSASE FOR INSERTION SEQUENCE ELEMENT IS1081"/>
    <property type="match status" value="1"/>
</dbReference>
<evidence type="ECO:0000256" key="5">
    <source>
        <dbReference type="ARBA" id="ARBA00023172"/>
    </source>
</evidence>
<dbReference type="Pfam" id="PF00872">
    <property type="entry name" value="Transposase_mut"/>
    <property type="match status" value="1"/>
</dbReference>
<dbReference type="PROSITE" id="PS01007">
    <property type="entry name" value="TRANSPOSASE_MUTATOR"/>
    <property type="match status" value="1"/>
</dbReference>
<evidence type="ECO:0000256" key="3">
    <source>
        <dbReference type="ARBA" id="ARBA00022578"/>
    </source>
</evidence>
<dbReference type="NCBIfam" id="NF033543">
    <property type="entry name" value="transpos_IS256"/>
    <property type="match status" value="1"/>
</dbReference>
<comment type="function">
    <text evidence="1 6">Required for the transposition of the insertion element.</text>
</comment>
<comment type="caution">
    <text evidence="7">The sequence shown here is derived from an EMBL/GenBank/DDBJ whole genome shotgun (WGS) entry which is preliminary data.</text>
</comment>
<keyword evidence="3 6" id="KW-0815">Transposition</keyword>
<evidence type="ECO:0000256" key="6">
    <source>
        <dbReference type="RuleBase" id="RU365089"/>
    </source>
</evidence>
<evidence type="ECO:0000256" key="2">
    <source>
        <dbReference type="ARBA" id="ARBA00010961"/>
    </source>
</evidence>
<dbReference type="EMBL" id="JARHUD010000026">
    <property type="protein sequence ID" value="MDF2097536.1"/>
    <property type="molecule type" value="Genomic_DNA"/>
</dbReference>
<gene>
    <name evidence="7" type="ORF">P2G67_16340</name>
</gene>
<reference evidence="7 8" key="1">
    <citation type="submission" date="2023-03" db="EMBL/GenBank/DDBJ databases">
        <title>Fodinicurvata sp. CAU 1616 isolated from sea sendiment.</title>
        <authorList>
            <person name="Kim W."/>
        </authorList>
    </citation>
    <scope>NUCLEOTIDE SEQUENCE [LARGE SCALE GENOMIC DNA]</scope>
    <source>
        <strain evidence="7 8">CAU 1616</strain>
    </source>
</reference>
<dbReference type="InterPro" id="IPR001207">
    <property type="entry name" value="Transposase_mutator"/>
</dbReference>